<keyword evidence="1" id="KW-0547">Nucleotide-binding</keyword>
<proteinExistence type="predicted"/>
<evidence type="ECO:0000313" key="4">
    <source>
        <dbReference type="EMBL" id="GHO53207.1"/>
    </source>
</evidence>
<evidence type="ECO:0000256" key="2">
    <source>
        <dbReference type="PROSITE-ProRule" id="PRU00464"/>
    </source>
</evidence>
<dbReference type="CDD" id="cd01275">
    <property type="entry name" value="FHIT"/>
    <property type="match status" value="1"/>
</dbReference>
<accession>A0ABQ3UKJ9</accession>
<dbReference type="SUPFAM" id="SSF54197">
    <property type="entry name" value="HIT-like"/>
    <property type="match status" value="1"/>
</dbReference>
<dbReference type="Pfam" id="PF01230">
    <property type="entry name" value="HIT"/>
    <property type="match status" value="1"/>
</dbReference>
<evidence type="ECO:0000313" key="5">
    <source>
        <dbReference type="Proteomes" id="UP000654345"/>
    </source>
</evidence>
<organism evidence="4 5">
    <name type="scientific">Ktedonobacter robiniae</name>
    <dbReference type="NCBI Taxonomy" id="2778365"/>
    <lineage>
        <taxon>Bacteria</taxon>
        <taxon>Bacillati</taxon>
        <taxon>Chloroflexota</taxon>
        <taxon>Ktedonobacteria</taxon>
        <taxon>Ktedonobacterales</taxon>
        <taxon>Ktedonobacteraceae</taxon>
        <taxon>Ktedonobacter</taxon>
    </lineage>
</organism>
<dbReference type="Proteomes" id="UP000654345">
    <property type="component" value="Unassembled WGS sequence"/>
</dbReference>
<dbReference type="EMBL" id="BNJG01000001">
    <property type="protein sequence ID" value="GHO53207.1"/>
    <property type="molecule type" value="Genomic_DNA"/>
</dbReference>
<evidence type="ECO:0000259" key="3">
    <source>
        <dbReference type="PROSITE" id="PS51084"/>
    </source>
</evidence>
<feature type="domain" description="HIT" evidence="3">
    <location>
        <begin position="24"/>
        <end position="134"/>
    </location>
</feature>
<dbReference type="PANTHER" id="PTHR42997">
    <property type="entry name" value="HIT FAMILY HYDROLASE"/>
    <property type="match status" value="1"/>
</dbReference>
<evidence type="ECO:0000256" key="1">
    <source>
        <dbReference type="ARBA" id="ARBA00022741"/>
    </source>
</evidence>
<gene>
    <name evidence="4" type="ORF">KSB_16820</name>
</gene>
<keyword evidence="5" id="KW-1185">Reference proteome</keyword>
<dbReference type="PROSITE" id="PS51084">
    <property type="entry name" value="HIT_2"/>
    <property type="match status" value="1"/>
</dbReference>
<dbReference type="PANTHER" id="PTHR42997:SF1">
    <property type="entry name" value="AP-4-A PHOSPHORYLASE"/>
    <property type="match status" value="1"/>
</dbReference>
<reference evidence="4 5" key="1">
    <citation type="journal article" date="2021" name="Int. J. Syst. Evol. Microbiol.">
        <title>Reticulibacter mediterranei gen. nov., sp. nov., within the new family Reticulibacteraceae fam. nov., and Ktedonospora formicarum gen. nov., sp. nov., Ktedonobacter robiniae sp. nov., Dictyobacter formicarum sp. nov. and Dictyobacter arantiisoli sp. nov., belonging to the class Ktedonobacteria.</title>
        <authorList>
            <person name="Yabe S."/>
            <person name="Zheng Y."/>
            <person name="Wang C.M."/>
            <person name="Sakai Y."/>
            <person name="Abe K."/>
            <person name="Yokota A."/>
            <person name="Donadio S."/>
            <person name="Cavaletti L."/>
            <person name="Monciardini P."/>
        </authorList>
    </citation>
    <scope>NUCLEOTIDE SEQUENCE [LARGE SCALE GENOMIC DNA]</scope>
    <source>
        <strain evidence="4 5">SOSP1-30</strain>
    </source>
</reference>
<dbReference type="GO" id="GO:0016787">
    <property type="term" value="F:hydrolase activity"/>
    <property type="evidence" value="ECO:0007669"/>
    <property type="project" value="UniProtKB-KW"/>
</dbReference>
<name>A0ABQ3UKJ9_9CHLR</name>
<keyword evidence="4" id="KW-0378">Hydrolase</keyword>
<protein>
    <submittedName>
        <fullName evidence="4">Hydrolase</fullName>
    </submittedName>
</protein>
<dbReference type="InterPro" id="IPR039383">
    <property type="entry name" value="FHIT"/>
</dbReference>
<sequence length="167" mass="18860">MENLWAPWRMAFIQPQTPPKPGCIFCTQPAEGRDEEYHILQRGEHCFVMLNLYPYSNGHLMVAPYQHIGALEELDAATLAEMMALAQLAIKALRLAMNPDGFNMGFNQGKVAGAGFAEHIHFHVVPRWNGDTNFMPVLADIKVMPEHIDTVYQQLKEALAKVQNNQE</sequence>
<dbReference type="InterPro" id="IPR011146">
    <property type="entry name" value="HIT-like"/>
</dbReference>
<feature type="short sequence motif" description="Histidine triad motif" evidence="2">
    <location>
        <begin position="119"/>
        <end position="123"/>
    </location>
</feature>
<dbReference type="InterPro" id="IPR052908">
    <property type="entry name" value="AP-4-A_phosphorylase"/>
</dbReference>
<dbReference type="InterPro" id="IPR036265">
    <property type="entry name" value="HIT-like_sf"/>
</dbReference>
<dbReference type="Gene3D" id="3.30.428.10">
    <property type="entry name" value="HIT-like"/>
    <property type="match status" value="1"/>
</dbReference>
<dbReference type="RefSeq" id="WP_201370038.1">
    <property type="nucleotide sequence ID" value="NZ_BNJG01000001.1"/>
</dbReference>
<comment type="caution">
    <text evidence="4">The sequence shown here is derived from an EMBL/GenBank/DDBJ whole genome shotgun (WGS) entry which is preliminary data.</text>
</comment>